<feature type="transmembrane region" description="Helical" evidence="9">
    <location>
        <begin position="7"/>
        <end position="30"/>
    </location>
</feature>
<keyword evidence="7" id="KW-0902">Two-component regulatory system</keyword>
<dbReference type="InterPro" id="IPR036097">
    <property type="entry name" value="HisK_dim/P_sf"/>
</dbReference>
<dbReference type="Pfam" id="PF00512">
    <property type="entry name" value="HisKA"/>
    <property type="match status" value="1"/>
</dbReference>
<organism evidence="12 13">
    <name type="scientific">Pontiella agarivorans</name>
    <dbReference type="NCBI Taxonomy" id="3038953"/>
    <lineage>
        <taxon>Bacteria</taxon>
        <taxon>Pseudomonadati</taxon>
        <taxon>Kiritimatiellota</taxon>
        <taxon>Kiritimatiellia</taxon>
        <taxon>Kiritimatiellales</taxon>
        <taxon>Pontiellaceae</taxon>
        <taxon>Pontiella</taxon>
    </lineage>
</organism>
<keyword evidence="8 9" id="KW-0472">Membrane</keyword>
<dbReference type="PANTHER" id="PTHR45453:SF1">
    <property type="entry name" value="PHOSPHATE REGULON SENSOR PROTEIN PHOR"/>
    <property type="match status" value="1"/>
</dbReference>
<dbReference type="Pfam" id="PF00989">
    <property type="entry name" value="PAS"/>
    <property type="match status" value="1"/>
</dbReference>
<dbReference type="SUPFAM" id="SSF47384">
    <property type="entry name" value="Homodimeric domain of signal transducing histidine kinase"/>
    <property type="match status" value="1"/>
</dbReference>
<dbReference type="InterPro" id="IPR005467">
    <property type="entry name" value="His_kinase_dom"/>
</dbReference>
<evidence type="ECO:0000256" key="2">
    <source>
        <dbReference type="ARBA" id="ARBA00004370"/>
    </source>
</evidence>
<accession>A0ABU5N1N2</accession>
<protein>
    <recommendedName>
        <fullName evidence="3">histidine kinase</fullName>
        <ecNumber evidence="3">2.7.13.3</ecNumber>
    </recommendedName>
</protein>
<dbReference type="PANTHER" id="PTHR45453">
    <property type="entry name" value="PHOSPHATE REGULON SENSOR PROTEIN PHOR"/>
    <property type="match status" value="1"/>
</dbReference>
<dbReference type="InterPro" id="IPR003660">
    <property type="entry name" value="HAMP_dom"/>
</dbReference>
<keyword evidence="9" id="KW-1133">Transmembrane helix</keyword>
<evidence type="ECO:0000256" key="8">
    <source>
        <dbReference type="ARBA" id="ARBA00023136"/>
    </source>
</evidence>
<dbReference type="RefSeq" id="WP_322609936.1">
    <property type="nucleotide sequence ID" value="NZ_JARVCO010000012.1"/>
</dbReference>
<evidence type="ECO:0000259" key="10">
    <source>
        <dbReference type="PROSITE" id="PS50109"/>
    </source>
</evidence>
<dbReference type="InterPro" id="IPR003594">
    <property type="entry name" value="HATPase_dom"/>
</dbReference>
<reference evidence="12 13" key="1">
    <citation type="journal article" date="2024" name="Appl. Environ. Microbiol.">
        <title>Pontiella agarivorans sp. nov., a novel marine anaerobic bacterium capable of degrading macroalgal polysaccharides and fixing nitrogen.</title>
        <authorList>
            <person name="Liu N."/>
            <person name="Kivenson V."/>
            <person name="Peng X."/>
            <person name="Cui Z."/>
            <person name="Lankiewicz T.S."/>
            <person name="Gosselin K.M."/>
            <person name="English C.J."/>
            <person name="Blair E.M."/>
            <person name="O'Malley M.A."/>
            <person name="Valentine D.L."/>
        </authorList>
    </citation>
    <scope>NUCLEOTIDE SEQUENCE [LARGE SCALE GENOMIC DNA]</scope>
    <source>
        <strain evidence="12 13">NLcol2</strain>
    </source>
</reference>
<dbReference type="EC" id="2.7.13.3" evidence="3"/>
<dbReference type="SUPFAM" id="SSF55785">
    <property type="entry name" value="PYP-like sensor domain (PAS domain)"/>
    <property type="match status" value="1"/>
</dbReference>
<dbReference type="CDD" id="cd00075">
    <property type="entry name" value="HATPase"/>
    <property type="match status" value="1"/>
</dbReference>
<keyword evidence="5" id="KW-0808">Transferase</keyword>
<keyword evidence="13" id="KW-1185">Reference proteome</keyword>
<feature type="transmembrane region" description="Helical" evidence="9">
    <location>
        <begin position="168"/>
        <end position="191"/>
    </location>
</feature>
<dbReference type="CDD" id="cd00082">
    <property type="entry name" value="HisKA"/>
    <property type="match status" value="1"/>
</dbReference>
<dbReference type="InterPro" id="IPR000014">
    <property type="entry name" value="PAS"/>
</dbReference>
<dbReference type="CDD" id="cd06225">
    <property type="entry name" value="HAMP"/>
    <property type="match status" value="1"/>
</dbReference>
<dbReference type="InterPro" id="IPR004358">
    <property type="entry name" value="Sig_transdc_His_kin-like_C"/>
</dbReference>
<evidence type="ECO:0000259" key="11">
    <source>
        <dbReference type="PROSITE" id="PS50885"/>
    </source>
</evidence>
<comment type="subcellular location">
    <subcellularLocation>
        <location evidence="2">Membrane</location>
    </subcellularLocation>
</comment>
<dbReference type="SMART" id="SM00304">
    <property type="entry name" value="HAMP"/>
    <property type="match status" value="1"/>
</dbReference>
<dbReference type="PRINTS" id="PR00344">
    <property type="entry name" value="BCTRLSENSOR"/>
</dbReference>
<evidence type="ECO:0000256" key="3">
    <source>
        <dbReference type="ARBA" id="ARBA00012438"/>
    </source>
</evidence>
<dbReference type="EMBL" id="JARVCO010000012">
    <property type="protein sequence ID" value="MDZ8120161.1"/>
    <property type="molecule type" value="Genomic_DNA"/>
</dbReference>
<dbReference type="InterPro" id="IPR050351">
    <property type="entry name" value="BphY/WalK/GraS-like"/>
</dbReference>
<dbReference type="InterPro" id="IPR035965">
    <property type="entry name" value="PAS-like_dom_sf"/>
</dbReference>
<dbReference type="SUPFAM" id="SSF55874">
    <property type="entry name" value="ATPase domain of HSP90 chaperone/DNA topoisomerase II/histidine kinase"/>
    <property type="match status" value="1"/>
</dbReference>
<dbReference type="NCBIfam" id="NF046044">
    <property type="entry name" value="PnpS"/>
    <property type="match status" value="1"/>
</dbReference>
<gene>
    <name evidence="12" type="ORF">P9H32_16135</name>
</gene>
<keyword evidence="9" id="KW-0812">Transmembrane</keyword>
<comment type="caution">
    <text evidence="12">The sequence shown here is derived from an EMBL/GenBank/DDBJ whole genome shotgun (WGS) entry which is preliminary data.</text>
</comment>
<dbReference type="Pfam" id="PF00672">
    <property type="entry name" value="HAMP"/>
    <property type="match status" value="1"/>
</dbReference>
<comment type="catalytic activity">
    <reaction evidence="1">
        <text>ATP + protein L-histidine = ADP + protein N-phospho-L-histidine.</text>
        <dbReference type="EC" id="2.7.13.3"/>
    </reaction>
</comment>
<evidence type="ECO:0000256" key="6">
    <source>
        <dbReference type="ARBA" id="ARBA00022777"/>
    </source>
</evidence>
<dbReference type="SMART" id="SM00387">
    <property type="entry name" value="HATPase_c"/>
    <property type="match status" value="1"/>
</dbReference>
<dbReference type="PROSITE" id="PS50109">
    <property type="entry name" value="HIS_KIN"/>
    <property type="match status" value="1"/>
</dbReference>
<dbReference type="SUPFAM" id="SSF158472">
    <property type="entry name" value="HAMP domain-like"/>
    <property type="match status" value="1"/>
</dbReference>
<dbReference type="Gene3D" id="6.10.340.10">
    <property type="match status" value="1"/>
</dbReference>
<dbReference type="InterPro" id="IPR003661">
    <property type="entry name" value="HisK_dim/P_dom"/>
</dbReference>
<dbReference type="Gene3D" id="1.10.287.130">
    <property type="match status" value="1"/>
</dbReference>
<feature type="domain" description="HAMP" evidence="11">
    <location>
        <begin position="192"/>
        <end position="244"/>
    </location>
</feature>
<keyword evidence="4" id="KW-0597">Phosphoprotein</keyword>
<sequence>MKKKHLFWLLLPSYWILIAGAILVVALYAFHSMQNLYFQALEKDILTRATLLSEQIKDFHLQDETAQIDALCKTVGSSSQTRFTIVLPDGKVVGDSNKKVQEIEPHDDRPEIRMALAGDPGMDTRFSRTVRQDMMYIAVPLKNENQETLCAVRAALPMTDIEKELDAMTVRVLVVSVLAGILAMVVCVIMVRRITYPLRGMGQAARRFAAGDFIQRVPRQQALELDELAESLNTMSEQLDKTLTTLNEQRNEQNAVLSSMDEGVLAIDKKERIIHMNRVAGEILGVDHHKVKREIVQQVIRYANLQEFIKALLGSQRAISRDMALIGDVEKQIQVRGTVLWDAENAAIGALVVLRDVTQLRHLETVRSDFVANVSHELKTPITSIKGFVETLLSDDWNHEPNILRFLEIISQQAGRLNNIIDDLLTLSRLEQKEGHVMTEPAKLQSVIETAIYLCQLQAGKKQIKIDCICPEDLELEINAPLLEQALVNLIINAVKYSEENKKVLVLAEKKESVVSIYVKDEGFGIERKHLERLFERFYRVDTARSRKLGGTGLGLSIVKHIVQAHDGTIRVESKLGSGSTFTIDLPIPKEH</sequence>
<dbReference type="Proteomes" id="UP001290861">
    <property type="component" value="Unassembled WGS sequence"/>
</dbReference>
<dbReference type="PROSITE" id="PS50885">
    <property type="entry name" value="HAMP"/>
    <property type="match status" value="1"/>
</dbReference>
<keyword evidence="12" id="KW-0547">Nucleotide-binding</keyword>
<keyword evidence="6" id="KW-0418">Kinase</keyword>
<evidence type="ECO:0000256" key="9">
    <source>
        <dbReference type="SAM" id="Phobius"/>
    </source>
</evidence>
<feature type="domain" description="Histidine kinase" evidence="10">
    <location>
        <begin position="373"/>
        <end position="590"/>
    </location>
</feature>
<dbReference type="Gene3D" id="3.30.565.10">
    <property type="entry name" value="Histidine kinase-like ATPase, C-terminal domain"/>
    <property type="match status" value="1"/>
</dbReference>
<evidence type="ECO:0000313" key="13">
    <source>
        <dbReference type="Proteomes" id="UP001290861"/>
    </source>
</evidence>
<keyword evidence="12" id="KW-0067">ATP-binding</keyword>
<dbReference type="SMART" id="SM00091">
    <property type="entry name" value="PAS"/>
    <property type="match status" value="1"/>
</dbReference>
<proteinExistence type="predicted"/>
<dbReference type="SMART" id="SM00388">
    <property type="entry name" value="HisKA"/>
    <property type="match status" value="1"/>
</dbReference>
<evidence type="ECO:0000256" key="4">
    <source>
        <dbReference type="ARBA" id="ARBA00022553"/>
    </source>
</evidence>
<dbReference type="Pfam" id="PF02518">
    <property type="entry name" value="HATPase_c"/>
    <property type="match status" value="1"/>
</dbReference>
<evidence type="ECO:0000256" key="7">
    <source>
        <dbReference type="ARBA" id="ARBA00023012"/>
    </source>
</evidence>
<evidence type="ECO:0000256" key="5">
    <source>
        <dbReference type="ARBA" id="ARBA00022679"/>
    </source>
</evidence>
<dbReference type="InterPro" id="IPR036890">
    <property type="entry name" value="HATPase_C_sf"/>
</dbReference>
<dbReference type="GO" id="GO:0005524">
    <property type="term" value="F:ATP binding"/>
    <property type="evidence" value="ECO:0007669"/>
    <property type="project" value="UniProtKB-KW"/>
</dbReference>
<name>A0ABU5N1N2_9BACT</name>
<evidence type="ECO:0000313" key="12">
    <source>
        <dbReference type="EMBL" id="MDZ8120161.1"/>
    </source>
</evidence>
<evidence type="ECO:0000256" key="1">
    <source>
        <dbReference type="ARBA" id="ARBA00000085"/>
    </source>
</evidence>
<dbReference type="InterPro" id="IPR013767">
    <property type="entry name" value="PAS_fold"/>
</dbReference>
<dbReference type="Gene3D" id="3.30.450.20">
    <property type="entry name" value="PAS domain"/>
    <property type="match status" value="1"/>
</dbReference>